<dbReference type="PROSITE" id="PS51352">
    <property type="entry name" value="THIOREDOXIN_2"/>
    <property type="match status" value="1"/>
</dbReference>
<evidence type="ECO:0000256" key="4">
    <source>
        <dbReference type="ARBA" id="ARBA00023284"/>
    </source>
</evidence>
<organism evidence="10 11">
    <name type="scientific">Zingiber officinale</name>
    <name type="common">Ginger</name>
    <name type="synonym">Amomum zingiber</name>
    <dbReference type="NCBI Taxonomy" id="94328"/>
    <lineage>
        <taxon>Eukaryota</taxon>
        <taxon>Viridiplantae</taxon>
        <taxon>Streptophyta</taxon>
        <taxon>Embryophyta</taxon>
        <taxon>Tracheophyta</taxon>
        <taxon>Spermatophyta</taxon>
        <taxon>Magnoliopsida</taxon>
        <taxon>Liliopsida</taxon>
        <taxon>Zingiberales</taxon>
        <taxon>Zingiberaceae</taxon>
        <taxon>Zingiber</taxon>
    </lineage>
</organism>
<dbReference type="Pfam" id="PF00085">
    <property type="entry name" value="Thioredoxin"/>
    <property type="match status" value="1"/>
</dbReference>
<dbReference type="InterPro" id="IPR036249">
    <property type="entry name" value="Thioredoxin-like_sf"/>
</dbReference>
<dbReference type="SUPFAM" id="SSF52833">
    <property type="entry name" value="Thioredoxin-like"/>
    <property type="match status" value="1"/>
</dbReference>
<dbReference type="Proteomes" id="UP000734854">
    <property type="component" value="Unassembled WGS sequence"/>
</dbReference>
<accession>A0A8J5F0T8</accession>
<reference evidence="10 11" key="1">
    <citation type="submission" date="2020-08" db="EMBL/GenBank/DDBJ databases">
        <title>Plant Genome Project.</title>
        <authorList>
            <person name="Zhang R.-G."/>
        </authorList>
    </citation>
    <scope>NUCLEOTIDE SEQUENCE [LARGE SCALE GENOMIC DNA]</scope>
    <source>
        <tissue evidence="10">Rhizome</tissue>
    </source>
</reference>
<proteinExistence type="inferred from homology"/>
<evidence type="ECO:0000256" key="3">
    <source>
        <dbReference type="ARBA" id="ARBA00023157"/>
    </source>
</evidence>
<dbReference type="InterPro" id="IPR013766">
    <property type="entry name" value="Thioredoxin_domain"/>
</dbReference>
<keyword evidence="8" id="KW-0472">Membrane</keyword>
<dbReference type="FunFam" id="3.40.30.10:FF:000104">
    <property type="entry name" value="Thioredoxin"/>
    <property type="match status" value="1"/>
</dbReference>
<evidence type="ECO:0000256" key="1">
    <source>
        <dbReference type="ARBA" id="ARBA00022448"/>
    </source>
</evidence>
<keyword evidence="2" id="KW-0249">Electron transport</keyword>
<comment type="caution">
    <text evidence="10">The sequence shown here is derived from an EMBL/GenBank/DDBJ whole genome shotgun (WGS) entry which is preliminary data.</text>
</comment>
<comment type="similarity">
    <text evidence="5">Belongs to the thioredoxin family. Plant F-type subfamily.</text>
</comment>
<keyword evidence="8" id="KW-1133">Transmembrane helix</keyword>
<dbReference type="PANTHER" id="PTHR46115">
    <property type="entry name" value="THIOREDOXIN-LIKE PROTEIN 1"/>
    <property type="match status" value="1"/>
</dbReference>
<keyword evidence="11" id="KW-1185">Reference proteome</keyword>
<dbReference type="GO" id="GO:0016671">
    <property type="term" value="F:oxidoreductase activity, acting on a sulfur group of donors, disulfide as acceptor"/>
    <property type="evidence" value="ECO:0007669"/>
    <property type="project" value="UniProtKB-ARBA"/>
</dbReference>
<dbReference type="Gene3D" id="3.40.30.10">
    <property type="entry name" value="Glutaredoxin"/>
    <property type="match status" value="1"/>
</dbReference>
<feature type="transmembrane region" description="Helical" evidence="8">
    <location>
        <begin position="43"/>
        <end position="65"/>
    </location>
</feature>
<keyword evidence="4" id="KW-0676">Redox-active center</keyword>
<dbReference type="InterPro" id="IPR017937">
    <property type="entry name" value="Thioredoxin_CS"/>
</dbReference>
<feature type="domain" description="Thioredoxin" evidence="9">
    <location>
        <begin position="63"/>
        <end position="224"/>
    </location>
</feature>
<keyword evidence="8" id="KW-0812">Transmembrane</keyword>
<name>A0A8J5F0T8_ZINOF</name>
<dbReference type="EMBL" id="JACMSC010000017">
    <property type="protein sequence ID" value="KAG6478440.1"/>
    <property type="molecule type" value="Genomic_DNA"/>
</dbReference>
<evidence type="ECO:0000256" key="2">
    <source>
        <dbReference type="ARBA" id="ARBA00022982"/>
    </source>
</evidence>
<comment type="similarity">
    <text evidence="6">Belongs to the thioredoxin family. Plant H-type subfamily.</text>
</comment>
<keyword evidence="1" id="KW-0813">Transport</keyword>
<protein>
    <recommendedName>
        <fullName evidence="7">Phloem sap 13 kDa protein 1</fullName>
    </recommendedName>
</protein>
<sequence length="224" mass="25082">MATVCKNKINDRATDVKENNNNNSSNYLVSEDPKNAIKKRNGVFSLVIVSDDFGILLLLHLSAIIQENPPSKNARTSVYHGVVSYLKNKGAMAVPIRRPRFHRRRRFGRAMAEEGTVIACHSVEEWTRQLEASNASKKLVVVDFTASWCGPCRMIAPLFTELAKKFPNVVFLKVDIDELQTVARDWAIEGMPTFVFLKEGTIVDKIVGADKVALPKKIELLLSK</sequence>
<dbReference type="CDD" id="cd02947">
    <property type="entry name" value="TRX_family"/>
    <property type="match status" value="1"/>
</dbReference>
<evidence type="ECO:0000256" key="5">
    <source>
        <dbReference type="ARBA" id="ARBA00038337"/>
    </source>
</evidence>
<keyword evidence="3" id="KW-1015">Disulfide bond</keyword>
<evidence type="ECO:0000256" key="6">
    <source>
        <dbReference type="ARBA" id="ARBA00038353"/>
    </source>
</evidence>
<dbReference type="PRINTS" id="PR00421">
    <property type="entry name" value="THIOREDOXIN"/>
</dbReference>
<dbReference type="AlphaFoldDB" id="A0A8J5F0T8"/>
<evidence type="ECO:0000256" key="8">
    <source>
        <dbReference type="SAM" id="Phobius"/>
    </source>
</evidence>
<evidence type="ECO:0000256" key="7">
    <source>
        <dbReference type="ARBA" id="ARBA00078030"/>
    </source>
</evidence>
<gene>
    <name evidence="10" type="ORF">ZIOFF_061882</name>
</gene>
<evidence type="ECO:0000313" key="11">
    <source>
        <dbReference type="Proteomes" id="UP000734854"/>
    </source>
</evidence>
<evidence type="ECO:0000313" key="10">
    <source>
        <dbReference type="EMBL" id="KAG6478440.1"/>
    </source>
</evidence>
<evidence type="ECO:0000259" key="9">
    <source>
        <dbReference type="PROSITE" id="PS51352"/>
    </source>
</evidence>
<dbReference type="PROSITE" id="PS00194">
    <property type="entry name" value="THIOREDOXIN_1"/>
    <property type="match status" value="1"/>
</dbReference>